<evidence type="ECO:0000256" key="5">
    <source>
        <dbReference type="ARBA" id="ARBA00022989"/>
    </source>
</evidence>
<evidence type="ECO:0000256" key="6">
    <source>
        <dbReference type="ARBA" id="ARBA00023136"/>
    </source>
</evidence>
<name>A0A9D2KNN1_9FIRM</name>
<keyword evidence="4 7" id="KW-0812">Transmembrane</keyword>
<keyword evidence="2 7" id="KW-0813">Transport</keyword>
<feature type="transmembrane region" description="Helical" evidence="7">
    <location>
        <begin position="234"/>
        <end position="260"/>
    </location>
</feature>
<gene>
    <name evidence="9" type="ORF">IAA07_00975</name>
</gene>
<feature type="transmembrane region" description="Helical" evidence="7">
    <location>
        <begin position="12"/>
        <end position="30"/>
    </location>
</feature>
<feature type="transmembrane region" description="Helical" evidence="7">
    <location>
        <begin position="99"/>
        <end position="121"/>
    </location>
</feature>
<evidence type="ECO:0000256" key="7">
    <source>
        <dbReference type="RuleBase" id="RU363032"/>
    </source>
</evidence>
<dbReference type="Gene3D" id="1.10.3720.10">
    <property type="entry name" value="MetI-like"/>
    <property type="match status" value="1"/>
</dbReference>
<proteinExistence type="inferred from homology"/>
<dbReference type="PANTHER" id="PTHR43163">
    <property type="entry name" value="DIPEPTIDE TRANSPORT SYSTEM PERMEASE PROTEIN DPPB-RELATED"/>
    <property type="match status" value="1"/>
</dbReference>
<dbReference type="InterPro" id="IPR000515">
    <property type="entry name" value="MetI-like"/>
</dbReference>
<comment type="subcellular location">
    <subcellularLocation>
        <location evidence="1 7">Cell membrane</location>
        <topology evidence="1 7">Multi-pass membrane protein</topology>
    </subcellularLocation>
</comment>
<evidence type="ECO:0000256" key="4">
    <source>
        <dbReference type="ARBA" id="ARBA00022692"/>
    </source>
</evidence>
<dbReference type="Proteomes" id="UP000823900">
    <property type="component" value="Unassembled WGS sequence"/>
</dbReference>
<dbReference type="PROSITE" id="PS50928">
    <property type="entry name" value="ABC_TM1"/>
    <property type="match status" value="1"/>
</dbReference>
<keyword evidence="3" id="KW-1003">Cell membrane</keyword>
<comment type="similarity">
    <text evidence="7">Belongs to the binding-protein-dependent transport system permease family.</text>
</comment>
<dbReference type="InterPro" id="IPR035906">
    <property type="entry name" value="MetI-like_sf"/>
</dbReference>
<sequence>MAARWLKKLAEYVCILVAVSALIFFMIHLFSPTDPISVIVGGKGSTPEIIENARKKFYLDQPVWKQYLIWVQGILHGDWGVSYKYQTPVLESILSRAPVTLGLVIGASVLSVGAAIPLGVLSAVKKDRPADRIISILSLILAAIPPFLLSLLMVFALSKAAPQYPIAGGYEGVGGYLWRMLAPCIALACAKITITLKVTRQGMIEEMKKPYMMNVEAKGMPESNRIWKHGLKNAVIPVISILSVQIGAMIVGAVLVESVFSLSGIGSFLIDSIKASDYPVVQAIILMLVIVFLLASAAADGLYSLIDPRIRARKGK</sequence>
<dbReference type="EMBL" id="DWZA01000007">
    <property type="protein sequence ID" value="HJA70136.1"/>
    <property type="molecule type" value="Genomic_DNA"/>
</dbReference>
<dbReference type="AlphaFoldDB" id="A0A9D2KNN1"/>
<organism evidence="9 10">
    <name type="scientific">Candidatus Lachnoclostridium stercoravium</name>
    <dbReference type="NCBI Taxonomy" id="2838633"/>
    <lineage>
        <taxon>Bacteria</taxon>
        <taxon>Bacillati</taxon>
        <taxon>Bacillota</taxon>
        <taxon>Clostridia</taxon>
        <taxon>Lachnospirales</taxon>
        <taxon>Lachnospiraceae</taxon>
    </lineage>
</organism>
<protein>
    <submittedName>
        <fullName evidence="9">ABC transporter permease</fullName>
    </submittedName>
</protein>
<comment type="caution">
    <text evidence="9">The sequence shown here is derived from an EMBL/GenBank/DDBJ whole genome shotgun (WGS) entry which is preliminary data.</text>
</comment>
<dbReference type="InterPro" id="IPR045621">
    <property type="entry name" value="BPD_transp_1_N"/>
</dbReference>
<evidence type="ECO:0000256" key="3">
    <source>
        <dbReference type="ARBA" id="ARBA00022475"/>
    </source>
</evidence>
<reference evidence="9" key="2">
    <citation type="submission" date="2021-04" db="EMBL/GenBank/DDBJ databases">
        <authorList>
            <person name="Gilroy R."/>
        </authorList>
    </citation>
    <scope>NUCLEOTIDE SEQUENCE</scope>
    <source>
        <strain evidence="9">CHK178-16964</strain>
    </source>
</reference>
<feature type="transmembrane region" description="Helical" evidence="7">
    <location>
        <begin position="133"/>
        <end position="156"/>
    </location>
</feature>
<evidence type="ECO:0000313" key="9">
    <source>
        <dbReference type="EMBL" id="HJA70136.1"/>
    </source>
</evidence>
<evidence type="ECO:0000256" key="2">
    <source>
        <dbReference type="ARBA" id="ARBA00022448"/>
    </source>
</evidence>
<dbReference type="Pfam" id="PF19300">
    <property type="entry name" value="BPD_transp_1_N"/>
    <property type="match status" value="1"/>
</dbReference>
<feature type="transmembrane region" description="Helical" evidence="7">
    <location>
        <begin position="280"/>
        <end position="306"/>
    </location>
</feature>
<evidence type="ECO:0000256" key="1">
    <source>
        <dbReference type="ARBA" id="ARBA00004651"/>
    </source>
</evidence>
<reference evidence="9" key="1">
    <citation type="journal article" date="2021" name="PeerJ">
        <title>Extensive microbial diversity within the chicken gut microbiome revealed by metagenomics and culture.</title>
        <authorList>
            <person name="Gilroy R."/>
            <person name="Ravi A."/>
            <person name="Getino M."/>
            <person name="Pursley I."/>
            <person name="Horton D.L."/>
            <person name="Alikhan N.F."/>
            <person name="Baker D."/>
            <person name="Gharbi K."/>
            <person name="Hall N."/>
            <person name="Watson M."/>
            <person name="Adriaenssens E.M."/>
            <person name="Foster-Nyarko E."/>
            <person name="Jarju S."/>
            <person name="Secka A."/>
            <person name="Antonio M."/>
            <person name="Oren A."/>
            <person name="Chaudhuri R.R."/>
            <person name="La Ragione R."/>
            <person name="Hildebrand F."/>
            <person name="Pallen M.J."/>
        </authorList>
    </citation>
    <scope>NUCLEOTIDE SEQUENCE</scope>
    <source>
        <strain evidence="9">CHK178-16964</strain>
    </source>
</reference>
<dbReference type="CDD" id="cd06261">
    <property type="entry name" value="TM_PBP2"/>
    <property type="match status" value="1"/>
</dbReference>
<evidence type="ECO:0000313" key="10">
    <source>
        <dbReference type="Proteomes" id="UP000823900"/>
    </source>
</evidence>
<dbReference type="Pfam" id="PF00528">
    <property type="entry name" value="BPD_transp_1"/>
    <property type="match status" value="1"/>
</dbReference>
<evidence type="ECO:0000259" key="8">
    <source>
        <dbReference type="PROSITE" id="PS50928"/>
    </source>
</evidence>
<dbReference type="GO" id="GO:0005886">
    <property type="term" value="C:plasma membrane"/>
    <property type="evidence" value="ECO:0007669"/>
    <property type="project" value="UniProtKB-SubCell"/>
</dbReference>
<feature type="transmembrane region" description="Helical" evidence="7">
    <location>
        <begin position="176"/>
        <end position="199"/>
    </location>
</feature>
<keyword evidence="5 7" id="KW-1133">Transmembrane helix</keyword>
<accession>A0A9D2KNN1</accession>
<dbReference type="PANTHER" id="PTHR43163:SF6">
    <property type="entry name" value="DIPEPTIDE TRANSPORT SYSTEM PERMEASE PROTEIN DPPB-RELATED"/>
    <property type="match status" value="1"/>
</dbReference>
<feature type="domain" description="ABC transmembrane type-1" evidence="8">
    <location>
        <begin position="97"/>
        <end position="299"/>
    </location>
</feature>
<dbReference type="GO" id="GO:0071916">
    <property type="term" value="F:dipeptide transmembrane transporter activity"/>
    <property type="evidence" value="ECO:0007669"/>
    <property type="project" value="TreeGrafter"/>
</dbReference>
<keyword evidence="6 7" id="KW-0472">Membrane</keyword>
<dbReference type="SUPFAM" id="SSF161098">
    <property type="entry name" value="MetI-like"/>
    <property type="match status" value="1"/>
</dbReference>